<accession>A0A803KX97</accession>
<feature type="compositionally biased region" description="Basic and acidic residues" evidence="1">
    <location>
        <begin position="1"/>
        <end position="13"/>
    </location>
</feature>
<name>A0A803KX97_CHEQI</name>
<dbReference type="EnsemblPlants" id="AUR62003655-RA">
    <property type="protein sequence ID" value="AUR62003655-RA:cds"/>
    <property type="gene ID" value="AUR62003655"/>
</dbReference>
<proteinExistence type="predicted"/>
<keyword evidence="4" id="KW-1185">Reference proteome</keyword>
<evidence type="ECO:0000313" key="3">
    <source>
        <dbReference type="EnsemblPlants" id="AUR62003655-RA:cds"/>
    </source>
</evidence>
<dbReference type="PANTHER" id="PTHR45496:SF1">
    <property type="entry name" value="CHAPERONE DNAJ-DOMAIN SUPERFAMILY PROTEIN"/>
    <property type="match status" value="1"/>
</dbReference>
<sequence length="361" mass="40682">MNRPKEASEKPQQEQEEDANLSPSQLLQLAETHLRLRNFSLCRQYALESHQPHDPNSVSNHRHASQLLAISNTLSSPTNFYSILQIDTFCNDFTLIRSQFKRLLSILDPIEEKSPLAKEAVNLIWKAYECLCDPTKKTQFDSKLIGQRRESEHEDGGDEEMGNNFWTFCPYCFYMFQYDRVYEGCCLRCQNQTCRRAFHAVALNSLPKMELDKGQYFSCFGYFPLGFSPENGVGKFDSWSPIVGLFPIADESDESENDHEVNGENVGSNVEGMNVGNGRATKRKSVARNARKLMGKRRRRNEGVAANGIGGFEDEGVDQDSVFEGGHGGDVGVGSGFEQDDMAFFEENGEIFVEFGPDSVL</sequence>
<dbReference type="AlphaFoldDB" id="A0A803KX97"/>
<dbReference type="OMA" id="MGNFHID"/>
<feature type="region of interest" description="Disordered" evidence="1">
    <location>
        <begin position="1"/>
        <end position="23"/>
    </location>
</feature>
<organism evidence="3 4">
    <name type="scientific">Chenopodium quinoa</name>
    <name type="common">Quinoa</name>
    <dbReference type="NCBI Taxonomy" id="63459"/>
    <lineage>
        <taxon>Eukaryota</taxon>
        <taxon>Viridiplantae</taxon>
        <taxon>Streptophyta</taxon>
        <taxon>Embryophyta</taxon>
        <taxon>Tracheophyta</taxon>
        <taxon>Spermatophyta</taxon>
        <taxon>Magnoliopsida</taxon>
        <taxon>eudicotyledons</taxon>
        <taxon>Gunneridae</taxon>
        <taxon>Pentapetalae</taxon>
        <taxon>Caryophyllales</taxon>
        <taxon>Chenopodiaceae</taxon>
        <taxon>Chenopodioideae</taxon>
        <taxon>Atripliceae</taxon>
        <taxon>Chenopodium</taxon>
    </lineage>
</organism>
<protein>
    <recommendedName>
        <fullName evidence="2">J domain-containing protein</fullName>
    </recommendedName>
</protein>
<evidence type="ECO:0000259" key="2">
    <source>
        <dbReference type="Pfam" id="PF00226"/>
    </source>
</evidence>
<dbReference type="Gene3D" id="1.10.287.110">
    <property type="entry name" value="DnaJ domain"/>
    <property type="match status" value="1"/>
</dbReference>
<dbReference type="Proteomes" id="UP000596660">
    <property type="component" value="Unplaced"/>
</dbReference>
<dbReference type="InterPro" id="IPR036869">
    <property type="entry name" value="J_dom_sf"/>
</dbReference>
<dbReference type="PANTHER" id="PTHR45496">
    <property type="entry name" value="CHAPERONE DNAJ-DOMAIN SUPERFAMILY PROTEIN"/>
    <property type="match status" value="1"/>
</dbReference>
<evidence type="ECO:0000313" key="4">
    <source>
        <dbReference type="Proteomes" id="UP000596660"/>
    </source>
</evidence>
<dbReference type="Pfam" id="PF00226">
    <property type="entry name" value="DnaJ"/>
    <property type="match status" value="1"/>
</dbReference>
<dbReference type="SUPFAM" id="SSF46565">
    <property type="entry name" value="Chaperone J-domain"/>
    <property type="match status" value="1"/>
</dbReference>
<reference evidence="3" key="2">
    <citation type="submission" date="2021-03" db="UniProtKB">
        <authorList>
            <consortium name="EnsemblPlants"/>
        </authorList>
    </citation>
    <scope>IDENTIFICATION</scope>
</reference>
<dbReference type="InterPro" id="IPR001623">
    <property type="entry name" value="DnaJ_domain"/>
</dbReference>
<evidence type="ECO:0000256" key="1">
    <source>
        <dbReference type="SAM" id="MobiDB-lite"/>
    </source>
</evidence>
<feature type="domain" description="J" evidence="2">
    <location>
        <begin position="79"/>
        <end position="141"/>
    </location>
</feature>
<feature type="region of interest" description="Disordered" evidence="1">
    <location>
        <begin position="253"/>
        <end position="281"/>
    </location>
</feature>
<dbReference type="Gramene" id="AUR62003655-RA">
    <property type="protein sequence ID" value="AUR62003655-RA:cds"/>
    <property type="gene ID" value="AUR62003655"/>
</dbReference>
<reference evidence="3" key="1">
    <citation type="journal article" date="2017" name="Nature">
        <title>The genome of Chenopodium quinoa.</title>
        <authorList>
            <person name="Jarvis D.E."/>
            <person name="Ho Y.S."/>
            <person name="Lightfoot D.J."/>
            <person name="Schmoeckel S.M."/>
            <person name="Li B."/>
            <person name="Borm T.J.A."/>
            <person name="Ohyanagi H."/>
            <person name="Mineta K."/>
            <person name="Michell C.T."/>
            <person name="Saber N."/>
            <person name="Kharbatia N.M."/>
            <person name="Rupper R.R."/>
            <person name="Sharp A.R."/>
            <person name="Dally N."/>
            <person name="Boughton B.A."/>
            <person name="Woo Y.H."/>
            <person name="Gao G."/>
            <person name="Schijlen E.G.W.M."/>
            <person name="Guo X."/>
            <person name="Momin A.A."/>
            <person name="Negrao S."/>
            <person name="Al-Babili S."/>
            <person name="Gehring C."/>
            <person name="Roessner U."/>
            <person name="Jung C."/>
            <person name="Murphy K."/>
            <person name="Arold S.T."/>
            <person name="Gojobori T."/>
            <person name="van der Linden C.G."/>
            <person name="van Loo E.N."/>
            <person name="Jellen E.N."/>
            <person name="Maughan P.J."/>
            <person name="Tester M."/>
        </authorList>
    </citation>
    <scope>NUCLEOTIDE SEQUENCE [LARGE SCALE GENOMIC DNA]</scope>
    <source>
        <strain evidence="3">cv. PI 614886</strain>
    </source>
</reference>
<dbReference type="InterPro" id="IPR053052">
    <property type="entry name" value="Imprinting_Balance_Reg"/>
</dbReference>